<comment type="similarity">
    <text evidence="2">Belongs to the replication factor A protein 2 family.</text>
</comment>
<evidence type="ECO:0000256" key="2">
    <source>
        <dbReference type="ARBA" id="ARBA00007815"/>
    </source>
</evidence>
<dbReference type="InterPro" id="IPR004365">
    <property type="entry name" value="NA-bd_OB_tRNA"/>
</dbReference>
<dbReference type="RefSeq" id="XP_015182236.1">
    <property type="nucleotide sequence ID" value="XM_015326750.1"/>
</dbReference>
<reference evidence="8" key="1">
    <citation type="submission" date="2025-08" db="UniProtKB">
        <authorList>
            <consortium name="RefSeq"/>
        </authorList>
    </citation>
    <scope>IDENTIFICATION</scope>
    <source>
        <tissue evidence="8">Whole body</tissue>
    </source>
</reference>
<gene>
    <name evidence="8" type="primary">LOC107069435</name>
</gene>
<dbReference type="Proteomes" id="UP000694924">
    <property type="component" value="Unplaced"/>
</dbReference>
<accession>A0ABM1IPU9</accession>
<evidence type="ECO:0000256" key="3">
    <source>
        <dbReference type="ARBA" id="ARBA00023125"/>
    </source>
</evidence>
<dbReference type="InterPro" id="IPR036390">
    <property type="entry name" value="WH_DNA-bd_sf"/>
</dbReference>
<evidence type="ECO:0000259" key="6">
    <source>
        <dbReference type="Pfam" id="PF08784"/>
    </source>
</evidence>
<evidence type="ECO:0000256" key="1">
    <source>
        <dbReference type="ARBA" id="ARBA00004123"/>
    </source>
</evidence>
<dbReference type="GeneID" id="107069435"/>
<feature type="domain" description="Replication protein A C-terminal" evidence="6">
    <location>
        <begin position="154"/>
        <end position="232"/>
    </location>
</feature>
<evidence type="ECO:0000256" key="4">
    <source>
        <dbReference type="ARBA" id="ARBA00023242"/>
    </source>
</evidence>
<sequence length="240" mass="26755">MDTSMDNSKGGFLNDTLSVSGEKNLKRVQNVIPVMIGQILRSSGDFEIWGVPARMITILGILRNVNESTTKITYEIEDETGAITAVRWLEANKVMPEPSLEINSYVRVVGLLREQNGTKQIFVLRISPLEELNELTNHLLEVTYVTLKAEQLFKGKDSNNAPFNDDDDSKIANDCSGMSPEQAAIFNIIQADTSDSGIERSVVRARTPSHILRDVDNIIHFLISEGHIYTTCTDDHFKAT</sequence>
<dbReference type="Gene3D" id="1.10.10.10">
    <property type="entry name" value="Winged helix-like DNA-binding domain superfamily/Winged helix DNA-binding domain"/>
    <property type="match status" value="1"/>
</dbReference>
<name>A0ABM1IPU9_POLDO</name>
<organism evidence="7 8">
    <name type="scientific">Polistes dominula</name>
    <name type="common">European paper wasp</name>
    <name type="synonym">Vespa dominula</name>
    <dbReference type="NCBI Taxonomy" id="743375"/>
    <lineage>
        <taxon>Eukaryota</taxon>
        <taxon>Metazoa</taxon>
        <taxon>Ecdysozoa</taxon>
        <taxon>Arthropoda</taxon>
        <taxon>Hexapoda</taxon>
        <taxon>Insecta</taxon>
        <taxon>Pterygota</taxon>
        <taxon>Neoptera</taxon>
        <taxon>Endopterygota</taxon>
        <taxon>Hymenoptera</taxon>
        <taxon>Apocrita</taxon>
        <taxon>Aculeata</taxon>
        <taxon>Vespoidea</taxon>
        <taxon>Vespidae</taxon>
        <taxon>Polistinae</taxon>
        <taxon>Polistini</taxon>
        <taxon>Polistes</taxon>
    </lineage>
</organism>
<comment type="subcellular location">
    <subcellularLocation>
        <location evidence="1">Nucleus</location>
    </subcellularLocation>
</comment>
<evidence type="ECO:0000313" key="7">
    <source>
        <dbReference type="Proteomes" id="UP000694924"/>
    </source>
</evidence>
<dbReference type="SUPFAM" id="SSF46785">
    <property type="entry name" value="Winged helix' DNA-binding domain"/>
    <property type="match status" value="1"/>
</dbReference>
<dbReference type="PANTHER" id="PTHR13989">
    <property type="entry name" value="REPLICATION PROTEIN A-RELATED"/>
    <property type="match status" value="1"/>
</dbReference>
<proteinExistence type="inferred from homology"/>
<protein>
    <submittedName>
        <fullName evidence="8">Replication protein A 32 kDa subunit</fullName>
    </submittedName>
</protein>
<feature type="domain" description="OB" evidence="5">
    <location>
        <begin position="56"/>
        <end position="129"/>
    </location>
</feature>
<dbReference type="Pfam" id="PF08784">
    <property type="entry name" value="RPA_C"/>
    <property type="match status" value="1"/>
</dbReference>
<dbReference type="InterPro" id="IPR012340">
    <property type="entry name" value="NA-bd_OB-fold"/>
</dbReference>
<dbReference type="Gene3D" id="2.40.50.140">
    <property type="entry name" value="Nucleic acid-binding proteins"/>
    <property type="match status" value="1"/>
</dbReference>
<keyword evidence="3" id="KW-0238">DNA-binding</keyword>
<evidence type="ECO:0000259" key="5">
    <source>
        <dbReference type="Pfam" id="PF01336"/>
    </source>
</evidence>
<dbReference type="PANTHER" id="PTHR13989:SF16">
    <property type="entry name" value="REPLICATION PROTEIN A2"/>
    <property type="match status" value="1"/>
</dbReference>
<dbReference type="InterPro" id="IPR036388">
    <property type="entry name" value="WH-like_DNA-bd_sf"/>
</dbReference>
<dbReference type="CDD" id="cd04478">
    <property type="entry name" value="RPA2_DBD_D"/>
    <property type="match status" value="1"/>
</dbReference>
<dbReference type="InterPro" id="IPR014892">
    <property type="entry name" value="RPA_C"/>
</dbReference>
<keyword evidence="4" id="KW-0539">Nucleus</keyword>
<dbReference type="Pfam" id="PF01336">
    <property type="entry name" value="tRNA_anti-codon"/>
    <property type="match status" value="1"/>
</dbReference>
<dbReference type="SUPFAM" id="SSF50249">
    <property type="entry name" value="Nucleic acid-binding proteins"/>
    <property type="match status" value="1"/>
</dbReference>
<dbReference type="InterPro" id="IPR040260">
    <property type="entry name" value="RFA2-like"/>
</dbReference>
<keyword evidence="7" id="KW-1185">Reference proteome</keyword>
<evidence type="ECO:0000313" key="8">
    <source>
        <dbReference type="RefSeq" id="XP_015182236.1"/>
    </source>
</evidence>